<dbReference type="Pfam" id="PF12838">
    <property type="entry name" value="Fer4_7"/>
    <property type="match status" value="1"/>
</dbReference>
<name>A0AA49JUB8_9BACT</name>
<comment type="similarity">
    <text evidence="2">Belongs to the succinate dehydrogenase/fumarate reductase iron-sulfur protein family.</text>
</comment>
<proteinExistence type="inferred from homology"/>
<dbReference type="Gene3D" id="3.10.20.30">
    <property type="match status" value="1"/>
</dbReference>
<dbReference type="NCBIfam" id="NF005746">
    <property type="entry name" value="PRK07570.1"/>
    <property type="match status" value="1"/>
</dbReference>
<keyword evidence="4" id="KW-0408">Iron</keyword>
<dbReference type="PANTHER" id="PTHR11921">
    <property type="entry name" value="SUCCINATE DEHYDROGENASE IRON-SULFUR PROTEIN"/>
    <property type="match status" value="1"/>
</dbReference>
<evidence type="ECO:0000256" key="1">
    <source>
        <dbReference type="ARBA" id="ARBA00001927"/>
    </source>
</evidence>
<evidence type="ECO:0000313" key="8">
    <source>
        <dbReference type="EMBL" id="WKW12235.1"/>
    </source>
</evidence>
<dbReference type="InterPro" id="IPR050573">
    <property type="entry name" value="SDH/FRD_Iron-Sulfur"/>
</dbReference>
<evidence type="ECO:0000256" key="5">
    <source>
        <dbReference type="ARBA" id="ARBA00023014"/>
    </source>
</evidence>
<evidence type="ECO:0000313" key="9">
    <source>
        <dbReference type="EMBL" id="WKW15144.1"/>
    </source>
</evidence>
<dbReference type="Proteomes" id="UP001229955">
    <property type="component" value="Chromosome"/>
</dbReference>
<keyword evidence="5" id="KW-0411">Iron-sulfur</keyword>
<dbReference type="PROSITE" id="PS00197">
    <property type="entry name" value="2FE2S_FER_1"/>
    <property type="match status" value="1"/>
</dbReference>
<accession>A0AA49JUB8</accession>
<dbReference type="PROSITE" id="PS51379">
    <property type="entry name" value="4FE4S_FER_2"/>
    <property type="match status" value="1"/>
</dbReference>
<dbReference type="SUPFAM" id="SSF46548">
    <property type="entry name" value="alpha-helical ferredoxin"/>
    <property type="match status" value="1"/>
</dbReference>
<evidence type="ECO:0000259" key="7">
    <source>
        <dbReference type="PROSITE" id="PS51379"/>
    </source>
</evidence>
<dbReference type="AlphaFoldDB" id="A0AA49JUB8"/>
<dbReference type="GO" id="GO:0022904">
    <property type="term" value="P:respiratory electron transport chain"/>
    <property type="evidence" value="ECO:0007669"/>
    <property type="project" value="TreeGrafter"/>
</dbReference>
<comment type="cofactor">
    <cofactor evidence="6">
        <name>[2Fe-2S] cluster</name>
        <dbReference type="ChEBI" id="CHEBI:190135"/>
    </cofactor>
</comment>
<evidence type="ECO:0000256" key="6">
    <source>
        <dbReference type="ARBA" id="ARBA00034078"/>
    </source>
</evidence>
<accession>A0AA49JZX0</accession>
<dbReference type="InterPro" id="IPR009051">
    <property type="entry name" value="Helical_ferredxn"/>
</dbReference>
<dbReference type="KEGG" id="pspc:Strain318_001518"/>
<reference evidence="8" key="1">
    <citation type="submission" date="2023-07" db="EMBL/GenBank/DDBJ databases">
        <authorList>
            <person name="Haufschild T."/>
            <person name="Kallscheuer N."/>
            <person name="Hammer J."/>
            <person name="Kohn T."/>
            <person name="Kabuu M."/>
            <person name="Jogler M."/>
            <person name="Wohfarth N."/>
            <person name="Heuer A."/>
            <person name="Rohde M."/>
            <person name="van Teeseling M.C.F."/>
            <person name="Jogler C."/>
        </authorList>
    </citation>
    <scope>NUCLEOTIDE SEQUENCE</scope>
    <source>
        <strain evidence="8">Strain 138</strain>
        <strain evidence="9">Strain 318</strain>
    </source>
</reference>
<protein>
    <submittedName>
        <fullName evidence="8">Succinate dehydrogenase/fumarate reductase iron-sulfur subunit</fullName>
    </submittedName>
</protein>
<dbReference type="InterPro" id="IPR012675">
    <property type="entry name" value="Beta-grasp_dom_sf"/>
</dbReference>
<comment type="cofactor">
    <cofactor evidence="1">
        <name>[3Fe-4S] cluster</name>
        <dbReference type="ChEBI" id="CHEBI:21137"/>
    </cofactor>
</comment>
<keyword evidence="3" id="KW-0479">Metal-binding</keyword>
<dbReference type="EMBL" id="CP130613">
    <property type="protein sequence ID" value="WKW15144.1"/>
    <property type="molecule type" value="Genomic_DNA"/>
</dbReference>
<keyword evidence="10" id="KW-1185">Reference proteome</keyword>
<dbReference type="GO" id="GO:0009060">
    <property type="term" value="P:aerobic respiration"/>
    <property type="evidence" value="ECO:0007669"/>
    <property type="project" value="TreeGrafter"/>
</dbReference>
<dbReference type="Pfam" id="PF13085">
    <property type="entry name" value="Fer2_3"/>
    <property type="match status" value="1"/>
</dbReference>
<gene>
    <name evidence="8" type="ORF">Strain138_001518</name>
    <name evidence="9" type="ORF">Strain318_001518</name>
</gene>
<dbReference type="InterPro" id="IPR036010">
    <property type="entry name" value="2Fe-2S_ferredoxin-like_sf"/>
</dbReference>
<feature type="domain" description="4Fe-4S ferredoxin-type" evidence="7">
    <location>
        <begin position="158"/>
        <end position="187"/>
    </location>
</feature>
<evidence type="ECO:0000313" key="10">
    <source>
        <dbReference type="Proteomes" id="UP001229955"/>
    </source>
</evidence>
<evidence type="ECO:0000256" key="4">
    <source>
        <dbReference type="ARBA" id="ARBA00023004"/>
    </source>
</evidence>
<dbReference type="GO" id="GO:0051537">
    <property type="term" value="F:2 iron, 2 sulfur cluster binding"/>
    <property type="evidence" value="ECO:0007669"/>
    <property type="project" value="InterPro"/>
</dbReference>
<evidence type="ECO:0000256" key="3">
    <source>
        <dbReference type="ARBA" id="ARBA00022723"/>
    </source>
</evidence>
<dbReference type="GO" id="GO:0009055">
    <property type="term" value="F:electron transfer activity"/>
    <property type="evidence" value="ECO:0007669"/>
    <property type="project" value="InterPro"/>
</dbReference>
<dbReference type="InterPro" id="IPR017900">
    <property type="entry name" value="4Fe4S_Fe_S_CS"/>
</dbReference>
<dbReference type="InterPro" id="IPR017896">
    <property type="entry name" value="4Fe4S_Fe-S-bd"/>
</dbReference>
<dbReference type="PROSITE" id="PS00198">
    <property type="entry name" value="4FE4S_FER_1"/>
    <property type="match status" value="1"/>
</dbReference>
<dbReference type="InterPro" id="IPR025192">
    <property type="entry name" value="Succ_DH/fum_Rdtase_N"/>
</dbReference>
<dbReference type="SUPFAM" id="SSF54292">
    <property type="entry name" value="2Fe-2S ferredoxin-like"/>
    <property type="match status" value="1"/>
</dbReference>
<evidence type="ECO:0000256" key="2">
    <source>
        <dbReference type="ARBA" id="ARBA00009433"/>
    </source>
</evidence>
<dbReference type="EMBL" id="CP130612">
    <property type="protein sequence ID" value="WKW12235.1"/>
    <property type="molecule type" value="Genomic_DNA"/>
</dbReference>
<dbReference type="GO" id="GO:0046872">
    <property type="term" value="F:metal ion binding"/>
    <property type="evidence" value="ECO:0007669"/>
    <property type="project" value="UniProtKB-KW"/>
</dbReference>
<dbReference type="PANTHER" id="PTHR11921:SF41">
    <property type="entry name" value="SUCCINATE DEHYDROGENASE"/>
    <property type="match status" value="1"/>
</dbReference>
<dbReference type="RefSeq" id="WP_367885113.1">
    <property type="nucleotide sequence ID" value="NZ_CP130612.1"/>
</dbReference>
<organism evidence="8">
    <name type="scientific">Pseudogemmatithrix spongiicola</name>
    <dbReference type="NCBI Taxonomy" id="3062599"/>
    <lineage>
        <taxon>Bacteria</taxon>
        <taxon>Pseudomonadati</taxon>
        <taxon>Gemmatimonadota</taxon>
        <taxon>Gemmatimonadia</taxon>
        <taxon>Gemmatimonadales</taxon>
        <taxon>Gemmatimonadaceae</taxon>
        <taxon>Pseudogemmatithrix</taxon>
    </lineage>
</organism>
<dbReference type="Gene3D" id="1.10.1060.10">
    <property type="entry name" value="Alpha-helical ferredoxin"/>
    <property type="match status" value="1"/>
</dbReference>
<dbReference type="InterPro" id="IPR006058">
    <property type="entry name" value="2Fe2S_fd_BS"/>
</dbReference>
<sequence length="265" mass="28448">MSGSSTATLNLTLHVWRQKGPNAQGQMVTYPAPNISPDMSFLEMLDVVNERLIEKGEEPIAFDHDCREGICGSCGMMINGAAHGPMKLTTTCQLHMRSFKDGEQIYIEPWRAKAFPVMKDLMVDRSAFDRIIQAGGYISAPTGTPQDANALPIPKPDADLAMDNAACIGCGACVAACPNASASLFTAAKINHLAVLPQGQPERRKRALDMVARMDLEGFGGCSLFGECMAACPKGISIDAIQQMNRDYAVAMATKSEAKEWTGSA</sequence>